<evidence type="ECO:0000256" key="1">
    <source>
        <dbReference type="ARBA" id="ARBA00023015"/>
    </source>
</evidence>
<dbReference type="PROSITE" id="PS01117">
    <property type="entry name" value="HTH_MARR_1"/>
    <property type="match status" value="1"/>
</dbReference>
<keyword evidence="1" id="KW-0805">Transcription regulation</keyword>
<dbReference type="PRINTS" id="PR00598">
    <property type="entry name" value="HTHMARR"/>
</dbReference>
<dbReference type="SMART" id="SM00347">
    <property type="entry name" value="HTH_MARR"/>
    <property type="match status" value="1"/>
</dbReference>
<dbReference type="AlphaFoldDB" id="A0A9X2YTI7"/>
<dbReference type="PROSITE" id="PS50995">
    <property type="entry name" value="HTH_MARR_2"/>
    <property type="match status" value="1"/>
</dbReference>
<proteinExistence type="predicted"/>
<evidence type="ECO:0000256" key="3">
    <source>
        <dbReference type="ARBA" id="ARBA00023163"/>
    </source>
</evidence>
<protein>
    <submittedName>
        <fullName evidence="5">MarR family transcriptional regulator</fullName>
    </submittedName>
</protein>
<comment type="caution">
    <text evidence="5">The sequence shown here is derived from an EMBL/GenBank/DDBJ whole genome shotgun (WGS) entry which is preliminary data.</text>
</comment>
<dbReference type="InterPro" id="IPR000835">
    <property type="entry name" value="HTH_MarR-typ"/>
</dbReference>
<dbReference type="InterPro" id="IPR036390">
    <property type="entry name" value="WH_DNA-bd_sf"/>
</dbReference>
<accession>A0A9X2YTI7</accession>
<keyword evidence="2" id="KW-0238">DNA-binding</keyword>
<evidence type="ECO:0000313" key="6">
    <source>
        <dbReference type="Proteomes" id="UP001151079"/>
    </source>
</evidence>
<keyword evidence="3" id="KW-0804">Transcription</keyword>
<dbReference type="RefSeq" id="WP_264204889.1">
    <property type="nucleotide sequence ID" value="NZ_JAOZEW010000002.1"/>
</dbReference>
<dbReference type="EMBL" id="JAOZEW010000002">
    <property type="protein sequence ID" value="MCV9926703.1"/>
    <property type="molecule type" value="Genomic_DNA"/>
</dbReference>
<gene>
    <name evidence="5" type="ORF">OIU83_03535</name>
</gene>
<dbReference type="GO" id="GO:0003700">
    <property type="term" value="F:DNA-binding transcription factor activity"/>
    <property type="evidence" value="ECO:0007669"/>
    <property type="project" value="InterPro"/>
</dbReference>
<dbReference type="Gene3D" id="1.10.10.10">
    <property type="entry name" value="Winged helix-like DNA-binding domain superfamily/Winged helix DNA-binding domain"/>
    <property type="match status" value="1"/>
</dbReference>
<name>A0A9X2YTI7_9FLAO</name>
<dbReference type="PANTHER" id="PTHR42756:SF1">
    <property type="entry name" value="TRANSCRIPTIONAL REPRESSOR OF EMRAB OPERON"/>
    <property type="match status" value="1"/>
</dbReference>
<keyword evidence="6" id="KW-1185">Reference proteome</keyword>
<reference evidence="5" key="1">
    <citation type="submission" date="2022-10" db="EMBL/GenBank/DDBJ databases">
        <title>Two novel species of Flavobacterium.</title>
        <authorList>
            <person name="Liu Q."/>
            <person name="Xin Y.-H."/>
        </authorList>
    </citation>
    <scope>NUCLEOTIDE SEQUENCE</scope>
    <source>
        <strain evidence="5">LS1R49</strain>
    </source>
</reference>
<evidence type="ECO:0000313" key="5">
    <source>
        <dbReference type="EMBL" id="MCV9926703.1"/>
    </source>
</evidence>
<feature type="domain" description="HTH marR-type" evidence="4">
    <location>
        <begin position="5"/>
        <end position="139"/>
    </location>
</feature>
<organism evidence="5 6">
    <name type="scientific">Flavobacterium shii</name>
    <dbReference type="NCBI Taxonomy" id="2987687"/>
    <lineage>
        <taxon>Bacteria</taxon>
        <taxon>Pseudomonadati</taxon>
        <taxon>Bacteroidota</taxon>
        <taxon>Flavobacteriia</taxon>
        <taxon>Flavobacteriales</taxon>
        <taxon>Flavobacteriaceae</taxon>
        <taxon>Flavobacterium</taxon>
    </lineage>
</organism>
<dbReference type="InterPro" id="IPR036388">
    <property type="entry name" value="WH-like_DNA-bd_sf"/>
</dbReference>
<sequence length="145" mass="16891">MAKPEQTIFYNIEESIKSYRQFAQKNINDEGYDITIDQGLILNIIQENPGISQKEISRRAFKDHASITRIIELLVKRDFLKRDFNSEDRRRFDLSLTEFGKDTLTKIEPIVDLNRKNAIEGVSVEEMELLKNILQKITANCRTKG</sequence>
<dbReference type="InterPro" id="IPR023187">
    <property type="entry name" value="Tscrpt_reg_MarR-type_CS"/>
</dbReference>
<dbReference type="PANTHER" id="PTHR42756">
    <property type="entry name" value="TRANSCRIPTIONAL REGULATOR, MARR"/>
    <property type="match status" value="1"/>
</dbReference>
<dbReference type="SUPFAM" id="SSF46785">
    <property type="entry name" value="Winged helix' DNA-binding domain"/>
    <property type="match status" value="1"/>
</dbReference>
<dbReference type="Pfam" id="PF12802">
    <property type="entry name" value="MarR_2"/>
    <property type="match status" value="1"/>
</dbReference>
<dbReference type="GO" id="GO:0003677">
    <property type="term" value="F:DNA binding"/>
    <property type="evidence" value="ECO:0007669"/>
    <property type="project" value="UniProtKB-KW"/>
</dbReference>
<evidence type="ECO:0000256" key="2">
    <source>
        <dbReference type="ARBA" id="ARBA00023125"/>
    </source>
</evidence>
<evidence type="ECO:0000259" key="4">
    <source>
        <dbReference type="PROSITE" id="PS50995"/>
    </source>
</evidence>
<dbReference type="Proteomes" id="UP001151079">
    <property type="component" value="Unassembled WGS sequence"/>
</dbReference>